<accession>A0A3D9S0P7</accession>
<proteinExistence type="predicted"/>
<evidence type="ECO:0000313" key="1">
    <source>
        <dbReference type="EMBL" id="REE82926.1"/>
    </source>
</evidence>
<dbReference type="AlphaFoldDB" id="A0A3D9S0P7"/>
<dbReference type="InterPro" id="IPR025234">
    <property type="entry name" value="YjzH-like"/>
</dbReference>
<protein>
    <submittedName>
        <fullName evidence="1">Uncharacterized protein DUF4177</fullName>
    </submittedName>
</protein>
<dbReference type="EMBL" id="QTTQ01000009">
    <property type="protein sequence ID" value="REE82926.1"/>
    <property type="molecule type" value="Genomic_DNA"/>
</dbReference>
<dbReference type="OrthoDB" id="1202795at2"/>
<evidence type="ECO:0000313" key="2">
    <source>
        <dbReference type="Proteomes" id="UP000256429"/>
    </source>
</evidence>
<dbReference type="RefSeq" id="WP_115877627.1">
    <property type="nucleotide sequence ID" value="NZ_QTTQ01000009.1"/>
</dbReference>
<organism evidence="1 2">
    <name type="scientific">Lutibacter oceani</name>
    <dbReference type="NCBI Taxonomy" id="1853311"/>
    <lineage>
        <taxon>Bacteria</taxon>
        <taxon>Pseudomonadati</taxon>
        <taxon>Bacteroidota</taxon>
        <taxon>Flavobacteriia</taxon>
        <taxon>Flavobacteriales</taxon>
        <taxon>Flavobacteriaceae</taxon>
        <taxon>Lutibacter</taxon>
    </lineage>
</organism>
<gene>
    <name evidence="1" type="ORF">BX611_0202</name>
</gene>
<name>A0A3D9S0P7_9FLAO</name>
<dbReference type="Proteomes" id="UP000256429">
    <property type="component" value="Unassembled WGS sequence"/>
</dbReference>
<sequence length="54" mass="6444">MKEYKVIKKNFWKKDAVFEDVLNQFSREGWEVKSAIANGHGDFSKVILEREKNR</sequence>
<comment type="caution">
    <text evidence="1">The sequence shown here is derived from an EMBL/GenBank/DDBJ whole genome shotgun (WGS) entry which is preliminary data.</text>
</comment>
<dbReference type="Pfam" id="PF13783">
    <property type="entry name" value="DUF4177"/>
    <property type="match status" value="1"/>
</dbReference>
<reference evidence="1 2" key="1">
    <citation type="submission" date="2018-08" db="EMBL/GenBank/DDBJ databases">
        <title>Genomic Encyclopedia of Type Strains, Phase III (KMG-III): the genomes of soil and plant-associated and newly described type strains.</title>
        <authorList>
            <person name="Whitman W."/>
        </authorList>
    </citation>
    <scope>NUCLEOTIDE SEQUENCE [LARGE SCALE GENOMIC DNA]</scope>
    <source>
        <strain evidence="1 2">325-5</strain>
    </source>
</reference>
<keyword evidence="2" id="KW-1185">Reference proteome</keyword>